<dbReference type="GO" id="GO:0003676">
    <property type="term" value="F:nucleic acid binding"/>
    <property type="evidence" value="ECO:0007669"/>
    <property type="project" value="InterPro"/>
</dbReference>
<name>A0A3N4MPS3_9PEZI</name>
<protein>
    <recommendedName>
        <fullName evidence="3">Tc1-like transposase DDE domain-containing protein</fullName>
    </recommendedName>
</protein>
<dbReference type="InParanoid" id="A0A3N4MPS3"/>
<evidence type="ECO:0008006" key="3">
    <source>
        <dbReference type="Google" id="ProtNLM"/>
    </source>
</evidence>
<gene>
    <name evidence="1" type="ORF">L211DRAFT_832355</name>
</gene>
<evidence type="ECO:0000313" key="1">
    <source>
        <dbReference type="EMBL" id="RPB29645.1"/>
    </source>
</evidence>
<evidence type="ECO:0000313" key="2">
    <source>
        <dbReference type="Proteomes" id="UP000267821"/>
    </source>
</evidence>
<sequence length="89" mass="10110">MVWGCFWGSTLGYLHPLLVEHNNSERYVEISEVYLPLVKEDMAEAGISTPVFMQDNSPIHNSYYSLGWLQDEGWKVADHPACSPDLNPI</sequence>
<dbReference type="OrthoDB" id="5803896at2759"/>
<dbReference type="AlphaFoldDB" id="A0A3N4MPS3"/>
<accession>A0A3N4MPS3</accession>
<dbReference type="Gene3D" id="3.30.420.10">
    <property type="entry name" value="Ribonuclease H-like superfamily/Ribonuclease H"/>
    <property type="match status" value="1"/>
</dbReference>
<dbReference type="Proteomes" id="UP000267821">
    <property type="component" value="Unassembled WGS sequence"/>
</dbReference>
<proteinExistence type="predicted"/>
<dbReference type="EMBL" id="ML121527">
    <property type="protein sequence ID" value="RPB29645.1"/>
    <property type="molecule type" value="Genomic_DNA"/>
</dbReference>
<reference evidence="1 2" key="1">
    <citation type="journal article" date="2018" name="Nat. Ecol. Evol.">
        <title>Pezizomycetes genomes reveal the molecular basis of ectomycorrhizal truffle lifestyle.</title>
        <authorList>
            <person name="Murat C."/>
            <person name="Payen T."/>
            <person name="Noel B."/>
            <person name="Kuo A."/>
            <person name="Morin E."/>
            <person name="Chen J."/>
            <person name="Kohler A."/>
            <person name="Krizsan K."/>
            <person name="Balestrini R."/>
            <person name="Da Silva C."/>
            <person name="Montanini B."/>
            <person name="Hainaut M."/>
            <person name="Levati E."/>
            <person name="Barry K.W."/>
            <person name="Belfiori B."/>
            <person name="Cichocki N."/>
            <person name="Clum A."/>
            <person name="Dockter R.B."/>
            <person name="Fauchery L."/>
            <person name="Guy J."/>
            <person name="Iotti M."/>
            <person name="Le Tacon F."/>
            <person name="Lindquist E.A."/>
            <person name="Lipzen A."/>
            <person name="Malagnac F."/>
            <person name="Mello A."/>
            <person name="Molinier V."/>
            <person name="Miyauchi S."/>
            <person name="Poulain J."/>
            <person name="Riccioni C."/>
            <person name="Rubini A."/>
            <person name="Sitrit Y."/>
            <person name="Splivallo R."/>
            <person name="Traeger S."/>
            <person name="Wang M."/>
            <person name="Zifcakova L."/>
            <person name="Wipf D."/>
            <person name="Zambonelli A."/>
            <person name="Paolocci F."/>
            <person name="Nowrousian M."/>
            <person name="Ottonello S."/>
            <person name="Baldrian P."/>
            <person name="Spatafora J.W."/>
            <person name="Henrissat B."/>
            <person name="Nagy L.G."/>
            <person name="Aury J.M."/>
            <person name="Wincker P."/>
            <person name="Grigoriev I.V."/>
            <person name="Bonfante P."/>
            <person name="Martin F.M."/>
        </authorList>
    </citation>
    <scope>NUCLEOTIDE SEQUENCE [LARGE SCALE GENOMIC DNA]</scope>
    <source>
        <strain evidence="1 2">ATCC MYA-4762</strain>
    </source>
</reference>
<organism evidence="1 2">
    <name type="scientific">Terfezia boudieri ATCC MYA-4762</name>
    <dbReference type="NCBI Taxonomy" id="1051890"/>
    <lineage>
        <taxon>Eukaryota</taxon>
        <taxon>Fungi</taxon>
        <taxon>Dikarya</taxon>
        <taxon>Ascomycota</taxon>
        <taxon>Pezizomycotina</taxon>
        <taxon>Pezizomycetes</taxon>
        <taxon>Pezizales</taxon>
        <taxon>Pezizaceae</taxon>
        <taxon>Terfezia</taxon>
    </lineage>
</organism>
<dbReference type="STRING" id="1051890.A0A3N4MPS3"/>
<feature type="non-terminal residue" evidence="1">
    <location>
        <position position="89"/>
    </location>
</feature>
<keyword evidence="2" id="KW-1185">Reference proteome</keyword>
<dbReference type="InterPro" id="IPR036397">
    <property type="entry name" value="RNaseH_sf"/>
</dbReference>